<dbReference type="SUPFAM" id="SSF53649">
    <property type="entry name" value="Alkaline phosphatase-like"/>
    <property type="match status" value="1"/>
</dbReference>
<dbReference type="PANTHER" id="PTHR43108:SF8">
    <property type="entry name" value="SD21168P"/>
    <property type="match status" value="1"/>
</dbReference>
<name>A0A0D3KZ36_EMIH1</name>
<dbReference type="InterPro" id="IPR017850">
    <property type="entry name" value="Alkaline_phosphatase_core_sf"/>
</dbReference>
<dbReference type="InterPro" id="IPR032506">
    <property type="entry name" value="SGSH_C"/>
</dbReference>
<dbReference type="Gene3D" id="3.40.720.10">
    <property type="entry name" value="Alkaline Phosphatase, subunit A"/>
    <property type="match status" value="1"/>
</dbReference>
<feature type="domain" description="N-sulphoglucosamine sulphohydrolase C-terminal" evidence="2">
    <location>
        <begin position="1"/>
        <end position="53"/>
    </location>
</feature>
<dbReference type="GeneID" id="17286291"/>
<evidence type="ECO:0000313" key="4">
    <source>
        <dbReference type="Proteomes" id="UP000013827"/>
    </source>
</evidence>
<dbReference type="Proteomes" id="UP000013827">
    <property type="component" value="Unassembled WGS sequence"/>
</dbReference>
<reference evidence="4" key="1">
    <citation type="journal article" date="2013" name="Nature">
        <title>Pan genome of the phytoplankton Emiliania underpins its global distribution.</title>
        <authorList>
            <person name="Read B.A."/>
            <person name="Kegel J."/>
            <person name="Klute M.J."/>
            <person name="Kuo A."/>
            <person name="Lefebvre S.C."/>
            <person name="Maumus F."/>
            <person name="Mayer C."/>
            <person name="Miller J."/>
            <person name="Monier A."/>
            <person name="Salamov A."/>
            <person name="Young J."/>
            <person name="Aguilar M."/>
            <person name="Claverie J.M."/>
            <person name="Frickenhaus S."/>
            <person name="Gonzalez K."/>
            <person name="Herman E.K."/>
            <person name="Lin Y.C."/>
            <person name="Napier J."/>
            <person name="Ogata H."/>
            <person name="Sarno A.F."/>
            <person name="Shmutz J."/>
            <person name="Schroeder D."/>
            <person name="de Vargas C."/>
            <person name="Verret F."/>
            <person name="von Dassow P."/>
            <person name="Valentin K."/>
            <person name="Van de Peer Y."/>
            <person name="Wheeler G."/>
            <person name="Dacks J.B."/>
            <person name="Delwiche C.F."/>
            <person name="Dyhrman S.T."/>
            <person name="Glockner G."/>
            <person name="John U."/>
            <person name="Richards T."/>
            <person name="Worden A.Z."/>
            <person name="Zhang X."/>
            <person name="Grigoriev I.V."/>
            <person name="Allen A.E."/>
            <person name="Bidle K."/>
            <person name="Borodovsky M."/>
            <person name="Bowler C."/>
            <person name="Brownlee C."/>
            <person name="Cock J.M."/>
            <person name="Elias M."/>
            <person name="Gladyshev V.N."/>
            <person name="Groth M."/>
            <person name="Guda C."/>
            <person name="Hadaegh A."/>
            <person name="Iglesias-Rodriguez M.D."/>
            <person name="Jenkins J."/>
            <person name="Jones B.M."/>
            <person name="Lawson T."/>
            <person name="Leese F."/>
            <person name="Lindquist E."/>
            <person name="Lobanov A."/>
            <person name="Lomsadze A."/>
            <person name="Malik S.B."/>
            <person name="Marsh M.E."/>
            <person name="Mackinder L."/>
            <person name="Mock T."/>
            <person name="Mueller-Roeber B."/>
            <person name="Pagarete A."/>
            <person name="Parker M."/>
            <person name="Probert I."/>
            <person name="Quesneville H."/>
            <person name="Raines C."/>
            <person name="Rensing S.A."/>
            <person name="Riano-Pachon D.M."/>
            <person name="Richier S."/>
            <person name="Rokitta S."/>
            <person name="Shiraiwa Y."/>
            <person name="Soanes D.M."/>
            <person name="van der Giezen M."/>
            <person name="Wahlund T.M."/>
            <person name="Williams B."/>
            <person name="Wilson W."/>
            <person name="Wolfe G."/>
            <person name="Wurch L.L."/>
        </authorList>
    </citation>
    <scope>NUCLEOTIDE SEQUENCE</scope>
</reference>
<dbReference type="HOGENOM" id="CLU_1520573_0_0_1"/>
<evidence type="ECO:0000313" key="3">
    <source>
        <dbReference type="EnsemblProtists" id="EOD41021"/>
    </source>
</evidence>
<dbReference type="AlphaFoldDB" id="A0A0D3KZ36"/>
<keyword evidence="4" id="KW-1185">Reference proteome</keyword>
<dbReference type="RefSeq" id="XP_005793450.1">
    <property type="nucleotide sequence ID" value="XM_005793393.1"/>
</dbReference>
<dbReference type="PANTHER" id="PTHR43108">
    <property type="entry name" value="N-ACETYLGLUCOSAMINE-6-SULFATASE FAMILY MEMBER"/>
    <property type="match status" value="1"/>
</dbReference>
<evidence type="ECO:0000256" key="1">
    <source>
        <dbReference type="ARBA" id="ARBA00008779"/>
    </source>
</evidence>
<comment type="similarity">
    <text evidence="1">Belongs to the sulfatase family.</text>
</comment>
<dbReference type="Pfam" id="PF16347">
    <property type="entry name" value="SGSH_C"/>
    <property type="match status" value="1"/>
</dbReference>
<sequence length="177" mass="19920">MYETDLHVPMMIKAPGYSPARVPAMVENIDLYPTILDLIGVPAPSHVQGTSLYLDSDTIRYEDEQFSEYCSHTCWTIDTCRQSCRENLNRADDPSYSRKVTQMRSDLQAHKKSRGSPGYGFTTYWSRWLAASSAFLPEPRANELSLLHTSVDVLVVCVDNVSDPDNTGLPRYICSCS</sequence>
<reference evidence="3" key="2">
    <citation type="submission" date="2024-10" db="UniProtKB">
        <authorList>
            <consortium name="EnsemblProtists"/>
        </authorList>
    </citation>
    <scope>IDENTIFICATION</scope>
</reference>
<evidence type="ECO:0000259" key="2">
    <source>
        <dbReference type="Pfam" id="PF16347"/>
    </source>
</evidence>
<dbReference type="PaxDb" id="2903-EOD41021"/>
<dbReference type="STRING" id="2903.R1FZ66"/>
<proteinExistence type="inferred from homology"/>
<organism evidence="3 4">
    <name type="scientific">Emiliania huxleyi (strain CCMP1516)</name>
    <dbReference type="NCBI Taxonomy" id="280463"/>
    <lineage>
        <taxon>Eukaryota</taxon>
        <taxon>Haptista</taxon>
        <taxon>Haptophyta</taxon>
        <taxon>Prymnesiophyceae</taxon>
        <taxon>Isochrysidales</taxon>
        <taxon>Noelaerhabdaceae</taxon>
        <taxon>Emiliania</taxon>
    </lineage>
</organism>
<accession>A0A0D3KZ36</accession>
<dbReference type="EnsemblProtists" id="EOD41021">
    <property type="protein sequence ID" value="EOD41021"/>
    <property type="gene ID" value="EMIHUDRAFT_222070"/>
</dbReference>
<dbReference type="KEGG" id="ehx:EMIHUDRAFT_222070"/>
<protein>
    <recommendedName>
        <fullName evidence="2">N-sulphoglucosamine sulphohydrolase C-terminal domain-containing protein</fullName>
    </recommendedName>
</protein>